<keyword evidence="3" id="KW-1185">Reference proteome</keyword>
<evidence type="ECO:0000313" key="3">
    <source>
        <dbReference type="Proteomes" id="UP001241758"/>
    </source>
</evidence>
<feature type="region of interest" description="Disordered" evidence="1">
    <location>
        <begin position="37"/>
        <end position="57"/>
    </location>
</feature>
<name>A0ABT6X1R9_9ACTN</name>
<dbReference type="EMBL" id="JASCTH010000064">
    <property type="protein sequence ID" value="MDI6105953.1"/>
    <property type="molecule type" value="Genomic_DNA"/>
</dbReference>
<organism evidence="2 3">
    <name type="scientific">Actinoplanes sandaracinus</name>
    <dbReference type="NCBI Taxonomy" id="3045177"/>
    <lineage>
        <taxon>Bacteria</taxon>
        <taxon>Bacillati</taxon>
        <taxon>Actinomycetota</taxon>
        <taxon>Actinomycetes</taxon>
        <taxon>Micromonosporales</taxon>
        <taxon>Micromonosporaceae</taxon>
        <taxon>Actinoplanes</taxon>
    </lineage>
</organism>
<comment type="caution">
    <text evidence="2">The sequence shown here is derived from an EMBL/GenBank/DDBJ whole genome shotgun (WGS) entry which is preliminary data.</text>
</comment>
<evidence type="ECO:0000313" key="2">
    <source>
        <dbReference type="EMBL" id="MDI6105953.1"/>
    </source>
</evidence>
<reference evidence="2 3" key="1">
    <citation type="submission" date="2023-05" db="EMBL/GenBank/DDBJ databases">
        <title>Actinoplanes sp. NEAU-A12 genome sequencing.</title>
        <authorList>
            <person name="Wang Z.-S."/>
        </authorList>
    </citation>
    <scope>NUCLEOTIDE SEQUENCE [LARGE SCALE GENOMIC DNA]</scope>
    <source>
        <strain evidence="2 3">NEAU-A12</strain>
    </source>
</reference>
<proteinExistence type="predicted"/>
<dbReference type="Proteomes" id="UP001241758">
    <property type="component" value="Unassembled WGS sequence"/>
</dbReference>
<sequence length="216" mass="23489">MFGDRPHQRVEAWDDMGHPMIVGALGLVRADSVGAPTGIDTRPLRPAATDGDPADTIDLPLPPPCLVTMVLTESDLRVLGNGWGDSGKFAGQHIELICRMQQGHTGCHSAIADGRDCDPADTHDLWKLWGPPTPRERVMAFGYEDGPFSDIIHGSNCSRGRPLADGTKLACTLLSGHDGGHSYELAGYTPRRQDIWHPPEPRSPTIKRRRSATKMS</sequence>
<gene>
    <name evidence="2" type="ORF">QLQ12_46025</name>
</gene>
<dbReference type="RefSeq" id="WP_282767416.1">
    <property type="nucleotide sequence ID" value="NZ_JASCTH010000064.1"/>
</dbReference>
<feature type="region of interest" description="Disordered" evidence="1">
    <location>
        <begin position="192"/>
        <end position="216"/>
    </location>
</feature>
<accession>A0ABT6X1R9</accession>
<feature type="compositionally biased region" description="Basic residues" evidence="1">
    <location>
        <begin position="205"/>
        <end position="216"/>
    </location>
</feature>
<protein>
    <submittedName>
        <fullName evidence="2">Uncharacterized protein</fullName>
    </submittedName>
</protein>
<evidence type="ECO:0000256" key="1">
    <source>
        <dbReference type="SAM" id="MobiDB-lite"/>
    </source>
</evidence>